<evidence type="ECO:0000313" key="2">
    <source>
        <dbReference type="Proteomes" id="UP000308230"/>
    </source>
</evidence>
<evidence type="ECO:0000313" key="1">
    <source>
        <dbReference type="EMBL" id="TLS38720.1"/>
    </source>
</evidence>
<keyword evidence="2" id="KW-1185">Reference proteome</keyword>
<dbReference type="AlphaFoldDB" id="A0A5R9F8Y3"/>
<dbReference type="Proteomes" id="UP000308230">
    <property type="component" value="Unassembled WGS sequence"/>
</dbReference>
<reference evidence="1 2" key="1">
    <citation type="submission" date="2019-04" db="EMBL/GenBank/DDBJ databases">
        <title>Bacillus caeni sp. nov., a bacterium isolated from mangrove sediment.</title>
        <authorList>
            <person name="Huang H."/>
            <person name="Mo K."/>
            <person name="Hu Y."/>
        </authorList>
    </citation>
    <scope>NUCLEOTIDE SEQUENCE [LARGE SCALE GENOMIC DNA]</scope>
    <source>
        <strain evidence="1 2">HB172195</strain>
    </source>
</reference>
<organism evidence="1 2">
    <name type="scientific">Exobacillus caeni</name>
    <dbReference type="NCBI Taxonomy" id="2574798"/>
    <lineage>
        <taxon>Bacteria</taxon>
        <taxon>Bacillati</taxon>
        <taxon>Bacillota</taxon>
        <taxon>Bacilli</taxon>
        <taxon>Bacillales</taxon>
        <taxon>Guptibacillaceae</taxon>
        <taxon>Exobacillus</taxon>
    </lineage>
</organism>
<dbReference type="OrthoDB" id="2427546at2"/>
<comment type="caution">
    <text evidence="1">The sequence shown here is derived from an EMBL/GenBank/DDBJ whole genome shotgun (WGS) entry which is preliminary data.</text>
</comment>
<proteinExistence type="predicted"/>
<accession>A0A5R9F8Y3</accession>
<dbReference type="EMBL" id="SWLG01000002">
    <property type="protein sequence ID" value="TLS38720.1"/>
    <property type="molecule type" value="Genomic_DNA"/>
</dbReference>
<protein>
    <submittedName>
        <fullName evidence="1">Bh protein</fullName>
    </submittedName>
</protein>
<dbReference type="RefSeq" id="WP_138123560.1">
    <property type="nucleotide sequence ID" value="NZ_SWLG01000002.1"/>
</dbReference>
<sequence>MKKNEMDFDLFCLHCKEEVDHHFTYINDEISKVQCTQCGHVLEFKVDLMKEFSRELYEKIARKPHRLTEEYKEDFSKFLFSMPIRIVKKPYAVYKYIKDTKEVFSDYHKKDDKKES</sequence>
<gene>
    <name evidence="1" type="ORF">FCL54_04260</name>
</gene>
<name>A0A5R9F8Y3_9BACL</name>